<evidence type="ECO:0000256" key="2">
    <source>
        <dbReference type="SAM" id="MobiDB-lite"/>
    </source>
</evidence>
<keyword evidence="4" id="KW-1185">Reference proteome</keyword>
<comment type="similarity">
    <text evidence="1">Belongs to the TelA family.</text>
</comment>
<accession>A0ABP8W8R9</accession>
<evidence type="ECO:0000313" key="3">
    <source>
        <dbReference type="EMBL" id="GAA4683517.1"/>
    </source>
</evidence>
<protein>
    <submittedName>
        <fullName evidence="3">Toxic anion resistance protein</fullName>
    </submittedName>
</protein>
<evidence type="ECO:0000256" key="1">
    <source>
        <dbReference type="ARBA" id="ARBA00005541"/>
    </source>
</evidence>
<sequence>MASPLTPPSEDDQAAALVLRAPDAPEVVEVDDAPGMVPVPAERQVEIQRQAREFVADLANLDPRSPAFTEKVDGISSIAGKEMTASGGFSSRMLDRSSTSVAGAKRSGNNAQAAVAGTLGQLRSTVEDLTPNQADLGVGRKILGFIPGGNKLAKYFQKYESAQTQLDAIIKSLMSGQDELMKDNASLAAEKVQLWETMQSLSEYATFAKALDAATVEKIDSFKTTGRMEEAQKLEADVLFPVRQRHQDILTQLAVSVQAYLAMDLIRKNNLELIKGVDRARTTTIAALRTAVVVAQALANQKMVLDQIDAINTTTNNMILKTSEMLRDQTTRIQEQASTSGVSVETLQKAFDNVFATMDAIDTFRSTAANNMQGTVTALEQGIQKAKPYLERSRQSEGQEVGTARQLGTSGTPGQIGTGR</sequence>
<dbReference type="RefSeq" id="WP_345376894.1">
    <property type="nucleotide sequence ID" value="NZ_BAABLM010000010.1"/>
</dbReference>
<comment type="caution">
    <text evidence="3">The sequence shown here is derived from an EMBL/GenBank/DDBJ whole genome shotgun (WGS) entry which is preliminary data.</text>
</comment>
<feature type="region of interest" description="Disordered" evidence="2">
    <location>
        <begin position="390"/>
        <end position="420"/>
    </location>
</feature>
<dbReference type="Proteomes" id="UP001501295">
    <property type="component" value="Unassembled WGS sequence"/>
</dbReference>
<evidence type="ECO:0000313" key="4">
    <source>
        <dbReference type="Proteomes" id="UP001501295"/>
    </source>
</evidence>
<dbReference type="EMBL" id="BAABLM010000010">
    <property type="protein sequence ID" value="GAA4683517.1"/>
    <property type="molecule type" value="Genomic_DNA"/>
</dbReference>
<dbReference type="PANTHER" id="PTHR38432">
    <property type="entry name" value="TELA-LIKE PROTEIN SAOUHSC_01408"/>
    <property type="match status" value="1"/>
</dbReference>
<proteinExistence type="inferred from homology"/>
<dbReference type="InterPro" id="IPR008863">
    <property type="entry name" value="Toxic_anion-R_TelA"/>
</dbReference>
<dbReference type="Pfam" id="PF05816">
    <property type="entry name" value="TelA"/>
    <property type="match status" value="1"/>
</dbReference>
<name>A0ABP8W8R9_9MICO</name>
<organism evidence="3 4">
    <name type="scientific">Frondihabitans cladoniiphilus</name>
    <dbReference type="NCBI Taxonomy" id="715785"/>
    <lineage>
        <taxon>Bacteria</taxon>
        <taxon>Bacillati</taxon>
        <taxon>Actinomycetota</taxon>
        <taxon>Actinomycetes</taxon>
        <taxon>Micrococcales</taxon>
        <taxon>Microbacteriaceae</taxon>
        <taxon>Frondihabitans</taxon>
    </lineage>
</organism>
<gene>
    <name evidence="3" type="ORF">GCM10025780_31520</name>
</gene>
<dbReference type="PANTHER" id="PTHR38432:SF1">
    <property type="entry name" value="TELA-LIKE PROTEIN SAOUHSC_01408"/>
    <property type="match status" value="1"/>
</dbReference>
<reference evidence="4" key="1">
    <citation type="journal article" date="2019" name="Int. J. Syst. Evol. Microbiol.">
        <title>The Global Catalogue of Microorganisms (GCM) 10K type strain sequencing project: providing services to taxonomists for standard genome sequencing and annotation.</title>
        <authorList>
            <consortium name="The Broad Institute Genomics Platform"/>
            <consortium name="The Broad Institute Genome Sequencing Center for Infectious Disease"/>
            <person name="Wu L."/>
            <person name="Ma J."/>
        </authorList>
    </citation>
    <scope>NUCLEOTIDE SEQUENCE [LARGE SCALE GENOMIC DNA]</scope>
    <source>
        <strain evidence="4">JCM 18956</strain>
    </source>
</reference>